<dbReference type="AlphaFoldDB" id="A0A0M2HTK4"/>
<feature type="transmembrane region" description="Helical" evidence="7">
    <location>
        <begin position="524"/>
        <end position="547"/>
    </location>
</feature>
<evidence type="ECO:0000256" key="2">
    <source>
        <dbReference type="ARBA" id="ARBA00022692"/>
    </source>
</evidence>
<feature type="compositionally biased region" description="Basic and acidic residues" evidence="6">
    <location>
        <begin position="904"/>
        <end position="920"/>
    </location>
</feature>
<evidence type="ECO:0000259" key="8">
    <source>
        <dbReference type="Pfam" id="PF12698"/>
    </source>
</evidence>
<keyword evidence="2 7" id="KW-0812">Transmembrane</keyword>
<dbReference type="NCBIfam" id="TIGR03062">
    <property type="entry name" value="pip_yhgE_Cterm"/>
    <property type="match status" value="1"/>
</dbReference>
<feature type="domain" description="ABC-2 type transporter transmembrane" evidence="8">
    <location>
        <begin position="434"/>
        <end position="699"/>
    </location>
</feature>
<dbReference type="STRING" id="273678.RS84_01872"/>
<dbReference type="OrthoDB" id="9811483at2"/>
<dbReference type="PATRIC" id="fig|273678.4.peg.1875"/>
<dbReference type="InterPro" id="IPR017500">
    <property type="entry name" value="Phage_infect_YhgE_N"/>
</dbReference>
<evidence type="ECO:0000256" key="6">
    <source>
        <dbReference type="SAM" id="MobiDB-lite"/>
    </source>
</evidence>
<dbReference type="PANTHER" id="PTHR43077">
    <property type="entry name" value="TRANSPORT PERMEASE YVFS-RELATED"/>
    <property type="match status" value="1"/>
</dbReference>
<feature type="domain" description="ABC-2 type transporter transmembrane" evidence="8">
    <location>
        <begin position="22"/>
        <end position="162"/>
    </location>
</feature>
<dbReference type="RefSeq" id="WP_152641787.1">
    <property type="nucleotide sequence ID" value="NZ_JYJB01000008.1"/>
</dbReference>
<name>A0A0M2HTK4_9MICO</name>
<feature type="region of interest" description="Disordered" evidence="6">
    <location>
        <begin position="901"/>
        <end position="980"/>
    </location>
</feature>
<sequence length="980" mass="103532">MHNSLSVFTRDVRRLARVSKAWIIIIGVIVTPSLYAWFNIIAFWDPYSNTQHVSVAIVNQDEGATSELTGDIDVGGELVDQLKKNDQLGWEFVDEDEAMDAVRSGRSYAAIVIPEDFSRDFVSITTGDFTRPSLKYYVNEKANAIAPKITDVGASTLDAQINSTFVSTVAEAVTEQLKDAGEGAEDRLGDARDNTVTALDDAVGKVTTARERITELQTGLSNAQAGLDSASAALGDIDTTLAGVQSSVAQAQAIAAEAQQELLSFTDQVTSAYVSGATLLADASSKMNTSITTLSTSLQQANVAVGAAIDDVSAVIAANATTLDELQEVLDGTEPGSDAAQRLSDAIDALKARNDADAQVLEQLKQLGTDVSTTIDAVKTSADTIDSAVSSASTSASAIRDALTQSVPELNHAMSVLSSSADAFSSAVGSQRTQLTQAQNLLAGLKTQLTSTTAALTALDGNLAAAESGLGGVRTDVLALSAADIWNRLSTISGLDPDQIARFMASPVEVDENVLFPTQAYGSAMAALFTNLSLWIGAFVLMVIMRLEVDTEGVEGVTVRQAYLGRWLLLAAIAVCQAVLVTVGNLVIGVQTANAFAFVGTGVLIGLAYLSIIYALSVCFGIVGKGLCILLVIFQIPGASGLYPIEMMPDFFRGLYPFLPFTYGIDALRETISGFYDGHWWRFMGTLAIFVVLAFVLGLFLRRRLGNFALLFNTRLAESQLFVSEDVQITGRRRTPEIIRALTDGDGYRAEVAQRTRRFTDRYPTVLRLTLIVGVGVMAILGLAAWLAPDAKAGMLGLGALWCLILIAFLVTLEYVKQSIQQAAEVGAMPESELRRELAVENGKDALLLPATAAGAGAAAGAGTAAGAGAAAGAASAPTAVLERTDADEDEPRDDTVVLEELFGPDHDDGDPDARVRPETVDEPGGPSESSAPTEPTAPIGEDEQDLGAPDGGDPLEDTRETEDQQATRDDDTQEGQERK</sequence>
<accession>A0A0M2HTK4</accession>
<feature type="coiled-coil region" evidence="5">
    <location>
        <begin position="241"/>
        <end position="268"/>
    </location>
</feature>
<keyword evidence="4 7" id="KW-0472">Membrane</keyword>
<evidence type="ECO:0000256" key="4">
    <source>
        <dbReference type="ARBA" id="ARBA00023136"/>
    </source>
</evidence>
<feature type="transmembrane region" description="Helical" evidence="7">
    <location>
        <begin position="680"/>
        <end position="701"/>
    </location>
</feature>
<dbReference type="InterPro" id="IPR013525">
    <property type="entry name" value="ABC2_TM"/>
</dbReference>
<feature type="transmembrane region" description="Helical" evidence="7">
    <location>
        <begin position="567"/>
        <end position="590"/>
    </location>
</feature>
<feature type="transmembrane region" description="Helical" evidence="7">
    <location>
        <begin position="765"/>
        <end position="787"/>
    </location>
</feature>
<comment type="caution">
    <text evidence="9">The sequence shown here is derived from an EMBL/GenBank/DDBJ whole genome shotgun (WGS) entry which is preliminary data.</text>
</comment>
<dbReference type="Pfam" id="PF12698">
    <property type="entry name" value="ABC2_membrane_3"/>
    <property type="match status" value="2"/>
</dbReference>
<keyword evidence="10" id="KW-1185">Reference proteome</keyword>
<dbReference type="GO" id="GO:0016020">
    <property type="term" value="C:membrane"/>
    <property type="evidence" value="ECO:0007669"/>
    <property type="project" value="UniProtKB-SubCell"/>
</dbReference>
<comment type="subcellular location">
    <subcellularLocation>
        <location evidence="1">Membrane</location>
        <topology evidence="1">Multi-pass membrane protein</topology>
    </subcellularLocation>
</comment>
<dbReference type="InterPro" id="IPR051328">
    <property type="entry name" value="T7SS_ABC-Transporter"/>
</dbReference>
<evidence type="ECO:0000256" key="7">
    <source>
        <dbReference type="SAM" id="Phobius"/>
    </source>
</evidence>
<protein>
    <submittedName>
        <fullName evidence="9">Chromosome partition protein Smc</fullName>
    </submittedName>
</protein>
<dbReference type="PANTHER" id="PTHR43077:SF10">
    <property type="entry name" value="TRANSPORT PERMEASE PROTEIN"/>
    <property type="match status" value="1"/>
</dbReference>
<dbReference type="NCBIfam" id="TIGR03061">
    <property type="entry name" value="pip_yhgE_Nterm"/>
    <property type="match status" value="1"/>
</dbReference>
<evidence type="ECO:0000256" key="3">
    <source>
        <dbReference type="ARBA" id="ARBA00022989"/>
    </source>
</evidence>
<feature type="transmembrane region" description="Helical" evidence="7">
    <location>
        <begin position="21"/>
        <end position="44"/>
    </location>
</feature>
<evidence type="ECO:0000313" key="9">
    <source>
        <dbReference type="EMBL" id="KJL48240.1"/>
    </source>
</evidence>
<feature type="transmembrane region" description="Helical" evidence="7">
    <location>
        <begin position="627"/>
        <end position="645"/>
    </location>
</feature>
<keyword evidence="5" id="KW-0175">Coiled coil</keyword>
<proteinExistence type="predicted"/>
<reference evidence="9 10" key="1">
    <citation type="submission" date="2015-02" db="EMBL/GenBank/DDBJ databases">
        <title>Draft genome sequences of ten Microbacterium spp. with emphasis on heavy metal contaminated environments.</title>
        <authorList>
            <person name="Corretto E."/>
        </authorList>
    </citation>
    <scope>NUCLEOTIDE SEQUENCE [LARGE SCALE GENOMIC DNA]</scope>
    <source>
        <strain evidence="9 10">SA35</strain>
    </source>
</reference>
<feature type="transmembrane region" description="Helical" evidence="7">
    <location>
        <begin position="793"/>
        <end position="813"/>
    </location>
</feature>
<evidence type="ECO:0000313" key="10">
    <source>
        <dbReference type="Proteomes" id="UP000033900"/>
    </source>
</evidence>
<dbReference type="EMBL" id="JYJB01000008">
    <property type="protein sequence ID" value="KJL48240.1"/>
    <property type="molecule type" value="Genomic_DNA"/>
</dbReference>
<dbReference type="Gene3D" id="3.40.1710.10">
    <property type="entry name" value="abc type-2 transporter like domain"/>
    <property type="match status" value="1"/>
</dbReference>
<dbReference type="Proteomes" id="UP000033900">
    <property type="component" value="Unassembled WGS sequence"/>
</dbReference>
<keyword evidence="3 7" id="KW-1133">Transmembrane helix</keyword>
<gene>
    <name evidence="9" type="primary">smc_2</name>
    <name evidence="9" type="ORF">RS84_01872</name>
</gene>
<organism evidence="9 10">
    <name type="scientific">Microbacterium hydrocarbonoxydans</name>
    <dbReference type="NCBI Taxonomy" id="273678"/>
    <lineage>
        <taxon>Bacteria</taxon>
        <taxon>Bacillati</taxon>
        <taxon>Actinomycetota</taxon>
        <taxon>Actinomycetes</taxon>
        <taxon>Micrococcales</taxon>
        <taxon>Microbacteriaceae</taxon>
        <taxon>Microbacterium</taxon>
    </lineage>
</organism>
<evidence type="ECO:0000256" key="5">
    <source>
        <dbReference type="SAM" id="Coils"/>
    </source>
</evidence>
<feature type="transmembrane region" description="Helical" evidence="7">
    <location>
        <begin position="596"/>
        <end position="620"/>
    </location>
</feature>
<feature type="compositionally biased region" description="Basic and acidic residues" evidence="6">
    <location>
        <begin position="957"/>
        <end position="980"/>
    </location>
</feature>
<dbReference type="InterPro" id="IPR017501">
    <property type="entry name" value="Phage_infect_YhgE_C"/>
</dbReference>
<dbReference type="GO" id="GO:0140359">
    <property type="term" value="F:ABC-type transporter activity"/>
    <property type="evidence" value="ECO:0007669"/>
    <property type="project" value="InterPro"/>
</dbReference>
<evidence type="ECO:0000256" key="1">
    <source>
        <dbReference type="ARBA" id="ARBA00004141"/>
    </source>
</evidence>